<sequence length="338" mass="39092">MGLKKYIVFSILLIILIFGYVFSVEPGEYKITVLDISLTLPIAVWVILPLLVLFIGSVSHMLYYSLKSYLKYRAILKDEENIMQSIKAYLLQKGDKTSYKTKAFKDISNILSQINFEVKDSSFTTSNNEINKIVSLIKDINNGTYVQDKDLKLEPTSKLAHKNLLNKVDAEIDFCVEVLKKPMNYSSDVIKKAFLNVVEEKSMTTVKKLYENVTLDKEMGKKLFEKSAKNPDFAIINEEVIKITKNLDYEKNDYLELAKLYKDAYQPDDLISLFEDLSKEIDCSTEAYLYVLFEFEMIDRIRELLTSYTDEEYPAFRALIDLKDSGKQYSLESLCYKS</sequence>
<dbReference type="EMBL" id="NXAO01000045">
    <property type="protein sequence ID" value="PHO14918.1"/>
    <property type="molecule type" value="Genomic_DNA"/>
</dbReference>
<dbReference type="Proteomes" id="UP000264693">
    <property type="component" value="Chromosome"/>
</dbReference>
<dbReference type="RefSeq" id="WP_099311461.1">
    <property type="nucleotide sequence ID" value="NZ_CP032101.1"/>
</dbReference>
<reference evidence="2 5" key="3">
    <citation type="submission" date="2018-08" db="EMBL/GenBank/DDBJ databases">
        <title>Complete genome of the Arcobacter marinus type strain JCM 15502.</title>
        <authorList>
            <person name="Miller W.G."/>
            <person name="Yee E."/>
            <person name="Huynh S."/>
            <person name="Parker C.T."/>
        </authorList>
    </citation>
    <scope>NUCLEOTIDE SEQUENCE [LARGE SCALE GENOMIC DNA]</scope>
    <source>
        <strain evidence="2 5">JCM 15502</strain>
    </source>
</reference>
<evidence type="ECO:0000313" key="5">
    <source>
        <dbReference type="Proteomes" id="UP000264693"/>
    </source>
</evidence>
<gene>
    <name evidence="2" type="ORF">AMRN_0586</name>
    <name evidence="3" type="ORF">CPH92_09375</name>
</gene>
<evidence type="ECO:0000313" key="2">
    <source>
        <dbReference type="EMBL" id="AXX86353.1"/>
    </source>
</evidence>
<keyword evidence="1" id="KW-0812">Transmembrane</keyword>
<reference evidence="4" key="1">
    <citation type="submission" date="2017-09" db="EMBL/GenBank/DDBJ databases">
        <title>Arcobacter canalis sp. nov., a new species isolated from a water canal contaminated with urban sewage.</title>
        <authorList>
            <person name="Perez-Cataluna A."/>
            <person name="Salas-Masso N."/>
            <person name="Figueras M.J."/>
        </authorList>
    </citation>
    <scope>NUCLEOTIDE SEQUENCE [LARGE SCALE GENOMIC DNA]</scope>
    <source>
        <strain evidence="4">CECT 7727</strain>
    </source>
</reference>
<evidence type="ECO:0000256" key="1">
    <source>
        <dbReference type="SAM" id="Phobius"/>
    </source>
</evidence>
<name>A0A347TIC5_9BACT</name>
<reference evidence="3" key="2">
    <citation type="submission" date="2017-09" db="EMBL/GenBank/DDBJ databases">
        <authorList>
            <person name="Perez-Cataluna A."/>
            <person name="Figueras M.J."/>
            <person name="Salas-Masso N."/>
        </authorList>
    </citation>
    <scope>NUCLEOTIDE SEQUENCE</scope>
    <source>
        <strain evidence="3">CECT 7727</strain>
    </source>
</reference>
<feature type="transmembrane region" description="Helical" evidence="1">
    <location>
        <begin position="42"/>
        <end position="63"/>
    </location>
</feature>
<dbReference type="EMBL" id="CP032101">
    <property type="protein sequence ID" value="AXX86353.1"/>
    <property type="molecule type" value="Genomic_DNA"/>
</dbReference>
<keyword evidence="1" id="KW-0472">Membrane</keyword>
<keyword evidence="4" id="KW-1185">Reference proteome</keyword>
<evidence type="ECO:0000313" key="3">
    <source>
        <dbReference type="EMBL" id="PHO14918.1"/>
    </source>
</evidence>
<dbReference type="KEGG" id="amar:AMRN_0586"/>
<dbReference type="Proteomes" id="UP000224740">
    <property type="component" value="Unassembled WGS sequence"/>
</dbReference>
<evidence type="ECO:0000313" key="4">
    <source>
        <dbReference type="Proteomes" id="UP000224740"/>
    </source>
</evidence>
<dbReference type="AlphaFoldDB" id="A0A347TIC5"/>
<proteinExistence type="predicted"/>
<protein>
    <submittedName>
        <fullName evidence="2">Putative membrane protein</fullName>
    </submittedName>
</protein>
<organism evidence="2 5">
    <name type="scientific">Malaciobacter marinus</name>
    <dbReference type="NCBI Taxonomy" id="505249"/>
    <lineage>
        <taxon>Bacteria</taxon>
        <taxon>Pseudomonadati</taxon>
        <taxon>Campylobacterota</taxon>
        <taxon>Epsilonproteobacteria</taxon>
        <taxon>Campylobacterales</taxon>
        <taxon>Arcobacteraceae</taxon>
        <taxon>Malaciobacter</taxon>
    </lineage>
</organism>
<keyword evidence="1" id="KW-1133">Transmembrane helix</keyword>
<accession>A0A347TIC5</accession>